<dbReference type="VEuPathDB" id="FungiDB:GGTG_13173"/>
<keyword evidence="2" id="KW-0645">Protease</keyword>
<reference evidence="9" key="3">
    <citation type="submission" date="2010-09" db="EMBL/GenBank/DDBJ databases">
        <title>Annotation of Gaeumannomyces graminis var. tritici R3-111a-1.</title>
        <authorList>
            <consortium name="The Broad Institute Genome Sequencing Platform"/>
            <person name="Ma L.-J."/>
            <person name="Dead R."/>
            <person name="Young S.K."/>
            <person name="Zeng Q."/>
            <person name="Gargeya S."/>
            <person name="Fitzgerald M."/>
            <person name="Haas B."/>
            <person name="Abouelleil A."/>
            <person name="Alvarado L."/>
            <person name="Arachchi H.M."/>
            <person name="Berlin A."/>
            <person name="Brown A."/>
            <person name="Chapman S.B."/>
            <person name="Chen Z."/>
            <person name="Dunbar C."/>
            <person name="Freedman E."/>
            <person name="Gearin G."/>
            <person name="Gellesch M."/>
            <person name="Goldberg J."/>
            <person name="Griggs A."/>
            <person name="Gujja S."/>
            <person name="Heiman D."/>
            <person name="Howarth C."/>
            <person name="Larson L."/>
            <person name="Lui A."/>
            <person name="MacDonald P.J.P."/>
            <person name="Mehta T."/>
            <person name="Montmayeur A."/>
            <person name="Murphy C."/>
            <person name="Neiman D."/>
            <person name="Pearson M."/>
            <person name="Priest M."/>
            <person name="Roberts A."/>
            <person name="Saif S."/>
            <person name="Shea T."/>
            <person name="Shenoy N."/>
            <person name="Sisk P."/>
            <person name="Stolte C."/>
            <person name="Sykes S."/>
            <person name="Yandava C."/>
            <person name="Wortman J."/>
            <person name="Nusbaum C."/>
            <person name="Birren B."/>
        </authorList>
    </citation>
    <scope>NUCLEOTIDE SEQUENCE</scope>
    <source>
        <strain evidence="9">R3-111a-1</strain>
    </source>
</reference>
<feature type="region of interest" description="Disordered" evidence="7">
    <location>
        <begin position="344"/>
        <end position="374"/>
    </location>
</feature>
<dbReference type="SUPFAM" id="SSF54001">
    <property type="entry name" value="Cysteine proteinases"/>
    <property type="match status" value="1"/>
</dbReference>
<dbReference type="InterPro" id="IPR038765">
    <property type="entry name" value="Papain-like_cys_pep_sf"/>
</dbReference>
<dbReference type="Pfam" id="PF00648">
    <property type="entry name" value="Peptidase_C2"/>
    <property type="match status" value="1"/>
</dbReference>
<dbReference type="PROSITE" id="PS50203">
    <property type="entry name" value="CALPAIN_CAT"/>
    <property type="match status" value="1"/>
</dbReference>
<dbReference type="Gene3D" id="3.90.70.10">
    <property type="entry name" value="Cysteine proteinases"/>
    <property type="match status" value="1"/>
</dbReference>
<evidence type="ECO:0000313" key="10">
    <source>
        <dbReference type="EnsemblFungi" id="EJT69555"/>
    </source>
</evidence>
<dbReference type="EnsemblFungi" id="EJT69555">
    <property type="protein sequence ID" value="EJT69555"/>
    <property type="gene ID" value="GGTG_13173"/>
</dbReference>
<reference evidence="11" key="1">
    <citation type="submission" date="2010-07" db="EMBL/GenBank/DDBJ databases">
        <title>The genome sequence of Gaeumannomyces graminis var. tritici strain R3-111a-1.</title>
        <authorList>
            <consortium name="The Broad Institute Genome Sequencing Platform"/>
            <person name="Ma L.-J."/>
            <person name="Dead R."/>
            <person name="Young S."/>
            <person name="Zeng Q."/>
            <person name="Koehrsen M."/>
            <person name="Alvarado L."/>
            <person name="Berlin A."/>
            <person name="Chapman S.B."/>
            <person name="Chen Z."/>
            <person name="Freedman E."/>
            <person name="Gellesch M."/>
            <person name="Goldberg J."/>
            <person name="Griggs A."/>
            <person name="Gujja S."/>
            <person name="Heilman E.R."/>
            <person name="Heiman D."/>
            <person name="Hepburn T."/>
            <person name="Howarth C."/>
            <person name="Jen D."/>
            <person name="Larson L."/>
            <person name="Mehta T."/>
            <person name="Neiman D."/>
            <person name="Pearson M."/>
            <person name="Roberts A."/>
            <person name="Saif S."/>
            <person name="Shea T."/>
            <person name="Shenoy N."/>
            <person name="Sisk P."/>
            <person name="Stolte C."/>
            <person name="Sykes S."/>
            <person name="Walk T."/>
            <person name="White J."/>
            <person name="Yandava C."/>
            <person name="Haas B."/>
            <person name="Nusbaum C."/>
            <person name="Birren B."/>
        </authorList>
    </citation>
    <scope>NUCLEOTIDE SEQUENCE [LARGE SCALE GENOMIC DNA]</scope>
    <source>
        <strain evidence="11">R3-111a-1</strain>
    </source>
</reference>
<sequence>MGDMRSFTSEGSRVVSIDPYALVSAIMGSQIERRGGASSSSSTVDGLQADYDELVDVNSGDNDNDRNRDRQGPKPDQAPKKVCVGAANPYAMVEAILGRKVDKTSIEVARIMSDVLQTDYDELFDMKHRSVLYAGLQLNGDKKMAEQVSQKDMKILNENDLITPDLSRVEKLKDLEKIGLKDLDNAKVKMCRLHNGKLRLILHADRIGRTVSNKEVTRSINDLITPFRHNSDNKNKWTPPNSSWRDGYDYFFQMFNSRLINDINQFYIGGRPDQMLAGAGGFLGNNQQSMMLAQAAGIDTTRRGVQFNRFDDPVQGCAPNSWFVSALFSVFWADPCFINRDTRLHSSSQHRGGRRGGCGSGHMEEQGSRDRQGSERYLEIKFHSQGGDNNSKTRTVEVNYDIPVNNSNNQPLYCRSSDGADIWPSLYEKAFTKWVTETDSEHPDITQLHCGDPIKAMAQINGRTPHYYECRNHAAMDLIGLVRANCVNFKTINPMCAFTYATGQQFCGSNLVANHAYSVLGYIVRGDRHYVVLRNPWGVTEPQGLTAYQGLLTRVDPEMWTPAALLDHGGLFALEVDNFKHCFQYIGVAK</sequence>
<dbReference type="PANTHER" id="PTHR10183">
    <property type="entry name" value="CALPAIN"/>
    <property type="match status" value="1"/>
</dbReference>
<dbReference type="GeneID" id="20353631"/>
<keyword evidence="3" id="KW-0378">Hydrolase</keyword>
<feature type="active site" evidence="5">
    <location>
        <position position="535"/>
    </location>
</feature>
<evidence type="ECO:0000256" key="3">
    <source>
        <dbReference type="ARBA" id="ARBA00022801"/>
    </source>
</evidence>
<reference evidence="10" key="4">
    <citation type="journal article" date="2015" name="G3 (Bethesda)">
        <title>Genome sequences of three phytopathogenic species of the Magnaporthaceae family of fungi.</title>
        <authorList>
            <person name="Okagaki L.H."/>
            <person name="Nunes C.C."/>
            <person name="Sailsbery J."/>
            <person name="Clay B."/>
            <person name="Brown D."/>
            <person name="John T."/>
            <person name="Oh Y."/>
            <person name="Young N."/>
            <person name="Fitzgerald M."/>
            <person name="Haas B.J."/>
            <person name="Zeng Q."/>
            <person name="Young S."/>
            <person name="Adiconis X."/>
            <person name="Fan L."/>
            <person name="Levin J.Z."/>
            <person name="Mitchell T.K."/>
            <person name="Okubara P.A."/>
            <person name="Farman M.L."/>
            <person name="Kohn L.M."/>
            <person name="Birren B."/>
            <person name="Ma L.-J."/>
            <person name="Dean R.A."/>
        </authorList>
    </citation>
    <scope>NUCLEOTIDE SEQUENCE</scope>
    <source>
        <strain evidence="10">R3-111a-1</strain>
    </source>
</reference>
<keyword evidence="4" id="KW-0788">Thiol protease</keyword>
<dbReference type="HOGENOM" id="CLU_039414_0_0_1"/>
<evidence type="ECO:0000256" key="2">
    <source>
        <dbReference type="ARBA" id="ARBA00022670"/>
    </source>
</evidence>
<evidence type="ECO:0000256" key="7">
    <source>
        <dbReference type="SAM" id="MobiDB-lite"/>
    </source>
</evidence>
<dbReference type="Proteomes" id="UP000006039">
    <property type="component" value="Unassembled WGS sequence"/>
</dbReference>
<dbReference type="eggNOG" id="ENOG502T5YR">
    <property type="taxonomic scope" value="Eukaryota"/>
</dbReference>
<name>J3PI43_GAET3</name>
<organism evidence="9">
    <name type="scientific">Gaeumannomyces tritici (strain R3-111a-1)</name>
    <name type="common">Wheat and barley take-all root rot fungus</name>
    <name type="synonym">Gaeumannomyces graminis var. tritici</name>
    <dbReference type="NCBI Taxonomy" id="644352"/>
    <lineage>
        <taxon>Eukaryota</taxon>
        <taxon>Fungi</taxon>
        <taxon>Dikarya</taxon>
        <taxon>Ascomycota</taxon>
        <taxon>Pezizomycotina</taxon>
        <taxon>Sordariomycetes</taxon>
        <taxon>Sordariomycetidae</taxon>
        <taxon>Magnaporthales</taxon>
        <taxon>Magnaporthaceae</taxon>
        <taxon>Gaeumannomyces</taxon>
    </lineage>
</organism>
<dbReference type="OrthoDB" id="424753at2759"/>
<dbReference type="PANTHER" id="PTHR10183:SF379">
    <property type="entry name" value="CALPAIN-5"/>
    <property type="match status" value="1"/>
</dbReference>
<dbReference type="InterPro" id="IPR022684">
    <property type="entry name" value="Calpain_cysteine_protease"/>
</dbReference>
<dbReference type="InterPro" id="IPR001300">
    <property type="entry name" value="Peptidase_C2_calpain_cat"/>
</dbReference>
<dbReference type="EMBL" id="GL385404">
    <property type="protein sequence ID" value="EJT69555.1"/>
    <property type="molecule type" value="Genomic_DNA"/>
</dbReference>
<evidence type="ECO:0000259" key="8">
    <source>
        <dbReference type="PROSITE" id="PS50203"/>
    </source>
</evidence>
<dbReference type="GO" id="GO:0004198">
    <property type="term" value="F:calcium-dependent cysteine-type endopeptidase activity"/>
    <property type="evidence" value="ECO:0007669"/>
    <property type="project" value="InterPro"/>
</dbReference>
<feature type="compositionally biased region" description="Basic and acidic residues" evidence="7">
    <location>
        <begin position="63"/>
        <end position="79"/>
    </location>
</feature>
<dbReference type="AlphaFoldDB" id="J3PI43"/>
<dbReference type="STRING" id="644352.J3PI43"/>
<feature type="compositionally biased region" description="Basic and acidic residues" evidence="7">
    <location>
        <begin position="362"/>
        <end position="374"/>
    </location>
</feature>
<protein>
    <recommendedName>
        <fullName evidence="8">Calpain catalytic domain-containing protein</fullName>
    </recommendedName>
</protein>
<comment type="caution">
    <text evidence="6">Lacks conserved residue(s) required for the propagation of feature annotation.</text>
</comment>
<evidence type="ECO:0000313" key="9">
    <source>
        <dbReference type="EMBL" id="EJT69555.1"/>
    </source>
</evidence>
<evidence type="ECO:0000256" key="1">
    <source>
        <dbReference type="ARBA" id="ARBA00007623"/>
    </source>
</evidence>
<gene>
    <name evidence="10" type="primary">20353631</name>
    <name evidence="9" type="ORF">GGTG_13173</name>
</gene>
<evidence type="ECO:0000256" key="5">
    <source>
        <dbReference type="PIRSR" id="PIRSR622684-1"/>
    </source>
</evidence>
<accession>J3PI43</accession>
<comment type="similarity">
    <text evidence="1">Belongs to the peptidase C2 family.</text>
</comment>
<reference evidence="10" key="5">
    <citation type="submission" date="2018-04" db="UniProtKB">
        <authorList>
            <consortium name="EnsemblFungi"/>
        </authorList>
    </citation>
    <scope>IDENTIFICATION</scope>
    <source>
        <strain evidence="10">R3-111a-1</strain>
    </source>
</reference>
<feature type="domain" description="Calpain catalytic" evidence="8">
    <location>
        <begin position="312"/>
        <end position="590"/>
    </location>
</feature>
<evidence type="ECO:0000313" key="11">
    <source>
        <dbReference type="Proteomes" id="UP000006039"/>
    </source>
</evidence>
<reference evidence="9" key="2">
    <citation type="submission" date="2010-07" db="EMBL/GenBank/DDBJ databases">
        <authorList>
            <consortium name="The Broad Institute Genome Sequencing Platform"/>
            <consortium name="Broad Institute Genome Sequencing Center for Infectious Disease"/>
            <person name="Ma L.-J."/>
            <person name="Dead R."/>
            <person name="Young S."/>
            <person name="Zeng Q."/>
            <person name="Koehrsen M."/>
            <person name="Alvarado L."/>
            <person name="Berlin A."/>
            <person name="Chapman S.B."/>
            <person name="Chen Z."/>
            <person name="Freedman E."/>
            <person name="Gellesch M."/>
            <person name="Goldberg J."/>
            <person name="Griggs A."/>
            <person name="Gujja S."/>
            <person name="Heilman E.R."/>
            <person name="Heiman D."/>
            <person name="Hepburn T."/>
            <person name="Howarth C."/>
            <person name="Jen D."/>
            <person name="Larson L."/>
            <person name="Mehta T."/>
            <person name="Neiman D."/>
            <person name="Pearson M."/>
            <person name="Roberts A."/>
            <person name="Saif S."/>
            <person name="Shea T."/>
            <person name="Shenoy N."/>
            <person name="Sisk P."/>
            <person name="Stolte C."/>
            <person name="Sykes S."/>
            <person name="Walk T."/>
            <person name="White J."/>
            <person name="Yandava C."/>
            <person name="Haas B."/>
            <person name="Nusbaum C."/>
            <person name="Birren B."/>
        </authorList>
    </citation>
    <scope>NUCLEOTIDE SEQUENCE</scope>
    <source>
        <strain evidence="9">R3-111a-1</strain>
    </source>
</reference>
<keyword evidence="11" id="KW-1185">Reference proteome</keyword>
<evidence type="ECO:0000256" key="4">
    <source>
        <dbReference type="ARBA" id="ARBA00022807"/>
    </source>
</evidence>
<proteinExistence type="inferred from homology"/>
<dbReference type="GO" id="GO:0006508">
    <property type="term" value="P:proteolysis"/>
    <property type="evidence" value="ECO:0007669"/>
    <property type="project" value="UniProtKB-KW"/>
</dbReference>
<dbReference type="RefSeq" id="XP_009229340.1">
    <property type="nucleotide sequence ID" value="XM_009231076.1"/>
</dbReference>
<evidence type="ECO:0000256" key="6">
    <source>
        <dbReference type="PROSITE-ProRule" id="PRU00239"/>
    </source>
</evidence>
<feature type="region of interest" description="Disordered" evidence="7">
    <location>
        <begin position="32"/>
        <end position="83"/>
    </location>
</feature>
<feature type="active site" evidence="5">
    <location>
        <position position="515"/>
    </location>
</feature>